<organism evidence="2">
    <name type="scientific">Strongyloides stercoralis</name>
    <name type="common">Threadworm</name>
    <dbReference type="NCBI Taxonomy" id="6248"/>
    <lineage>
        <taxon>Eukaryota</taxon>
        <taxon>Metazoa</taxon>
        <taxon>Ecdysozoa</taxon>
        <taxon>Nematoda</taxon>
        <taxon>Chromadorea</taxon>
        <taxon>Rhabditida</taxon>
        <taxon>Tylenchina</taxon>
        <taxon>Panagrolaimomorpha</taxon>
        <taxon>Strongyloidoidea</taxon>
        <taxon>Strongyloididae</taxon>
        <taxon>Strongyloides</taxon>
    </lineage>
</organism>
<accession>A0A0K0E7C7</accession>
<evidence type="ECO:0000313" key="2">
    <source>
        <dbReference type="WBParaSite" id="SSTP_0000540300.1"/>
    </source>
</evidence>
<dbReference type="AlphaFoldDB" id="A0A0K0E7C7"/>
<evidence type="ECO:0000313" key="3">
    <source>
        <dbReference type="WBParaSite" id="TCONS_00001633.p1"/>
    </source>
</evidence>
<dbReference type="Proteomes" id="UP000035681">
    <property type="component" value="Unplaced"/>
</dbReference>
<evidence type="ECO:0000313" key="1">
    <source>
        <dbReference type="Proteomes" id="UP000035681"/>
    </source>
</evidence>
<name>A0A0K0E7C7_STRER</name>
<protein>
    <submittedName>
        <fullName evidence="2 3">FLYWCH-type domain-containing protein</fullName>
    </submittedName>
</protein>
<sequence length="931" mass="107152">MSFSDMNYNNTIEEPKNDVTDLILKFLSQPLPTEESSTSFSLTNGSLNFPENDSIPSGEVAGSDNVVTSKKYKTIKTFSSFDQGEEYVKSLKILRCKSQYPGRALKTFQYACKIKDCRYYALLKIEKDGKTAVLQVNNDFHPHTIKDLEEQQTNHKKPKLYMCKKSLEVAMSLKKSGMLIKDIHKRLEDDTKKGFLKFIGDEVQLKHKLYKQSLKDSSTSTVSNNLTTIENIYGKSSYDITVEEYANDPCVKVFNSWEEGEEYIKSLKILRCKSTYPKRINRKTHQFVCRIRDCNYSAMLKMTGRDSVSILRGNYPDHNHTADNVEEHNMIKKRKIDICPKALEIATSMKKAGFKLSDIEIKLKDEDEKGNVVYKSGVHQLRNKLYKNVKNESEKLSDTFVDLIRTFNPSIPLYEKESSVISNTESSSIDENQKDYNEEEVLDMSNSVDTPTEKPFNILDSIYSGNSLVKIFDTWEKGEKYVQDLKIFRRRSTYPSATRKSHQYVCKIEGCKYSLILKSIKEGSNCILKANSLTHEHNADNINDYLPIKKKSFELSDKGINMALQLKRNGLQYSEIHECLEKEAKMGNIIYKGDSKMLRNKLNKMKDKIKMEDNSSSVSIESITPQFVPDKLFNFEDIKKNTESEVSEDHSNVKDNTTENIINLLSNIQTSASKENSVPECSKKVEDNNCNDNPSSCKELNNSKVSFEHVKMFDSWEQGEEYIKSMKILRCKSKYPKRQRRSHQYVCRMRDCRFSIMLKMSENEKCILRANSVNHEHTDEDLKSINSIKVRKLEICDKAFEMAKKYRLDGMSVREIHKALEQEKLMNPSICYNLNEGQLRNKFNTAGLLKEHSKESLNNAFSFLQDALTFLKNSNTQNNLLPSMVNENESQQKDDIIFNDSNSHETVQPDPIDFTKLLGSLFNCNPSAPTI</sequence>
<dbReference type="WBParaSite" id="TCONS_00001633.p1">
    <property type="protein sequence ID" value="TCONS_00001633.p1"/>
    <property type="gene ID" value="XLOC_001514"/>
</dbReference>
<keyword evidence="1" id="KW-1185">Reference proteome</keyword>
<dbReference type="WBParaSite" id="SSTP_0000540300.1">
    <property type="protein sequence ID" value="SSTP_0000540300.1"/>
    <property type="gene ID" value="SSTP_0000540300"/>
</dbReference>
<reference evidence="2" key="1">
    <citation type="submission" date="2015-08" db="UniProtKB">
        <authorList>
            <consortium name="WormBaseParasite"/>
        </authorList>
    </citation>
    <scope>IDENTIFICATION</scope>
</reference>
<proteinExistence type="predicted"/>